<evidence type="ECO:0000256" key="1">
    <source>
        <dbReference type="ARBA" id="ARBA00000448"/>
    </source>
</evidence>
<evidence type="ECO:0000256" key="2">
    <source>
        <dbReference type="ARBA" id="ARBA00004401"/>
    </source>
</evidence>
<dbReference type="AlphaFoldDB" id="A0A3N4I3J5"/>
<proteinExistence type="inferred from homology"/>
<dbReference type="InterPro" id="IPR036881">
    <property type="entry name" value="Glyco_hydro_3_C_sf"/>
</dbReference>
<dbReference type="EC" id="3.2.1.21" evidence="5"/>
<dbReference type="PANTHER" id="PTHR42715:SF20">
    <property type="entry name" value="BETA-GLUCOSIDASE E-RELATED"/>
    <property type="match status" value="1"/>
</dbReference>
<dbReference type="SUPFAM" id="SSF52279">
    <property type="entry name" value="Beta-D-glucan exohydrolase, C-terminal domain"/>
    <property type="match status" value="1"/>
</dbReference>
<keyword evidence="14" id="KW-0326">Glycosidase</keyword>
<accession>A0A3N4I3J5</accession>
<sequence length="856" mass="93496">MRIEGLLSSAAFLLAASTNALPEPLDTRHFTTSWDRFSPPWYKAPPGGTVPQWKDAYDKAWALVSQMTLVEKVNITSGLGWAMGLCVGNVGSVPRLNFPSLCLQDGPLGIRFADKITSFPAGITTGSTFNKALFRLRGEAIGAETRDKGINILLGPAMGPVGRHPAGGRNWEGFGNDAYLQGIAAAETIRGVQSQSVIATAKHLVGNEQEHFRQSFDAISANIDDRTLHELYGWPFQDAVHAGVGSVMCSYQRLNNSHACHNSKLMNGFLKDELGFQGFIHSDWLAAMSGVGSALAGLDMMMPGDGLYWDDRNPLWGPQLTKAVLNSSIPYDRLDDMVTRIVATWYKYNNGDSRTPNFSSWEKTTLGKLYFGSNEGPNVTVNYHVDVRADHAAVAKKIAVEGTVLLKNEGALLPLKKQKKIGVYGEGAGPGAGPNACADRGCNQGTLAVGWGSGTTDFEYLIDPLSQIKADAEARGAVVVSELDNNKTSEAAASAAKQDVCIVFGNADSGEGFITWDDNAGDRKDLKLQRKSEAMIVAVANACKKTIVVIHSVGQVDMEAFATHKNVKSILWANLPGQESGRALSGIIFGVENPSGKLPYTIARKFSDYGPTAPITTDKGSAEYPQADFTEGIFTDYKRFDTYSIKPRYEFGFGLSYTTFSLSNIIINRIGGPHEPLPQARPAELPPINYNSELPPVEETLYPEGFTKINRMLYPWLESVSNVTVGPYPYPDGYETQHPPSPAGGGEGGHPALWEELFEVFVTVKNTGKVYGAEVVQLYLQYPGVKEVKMPKRQLRGFEKVFLDPGEERRVRLGLTRRDVSYWSTVDQNWRIPKGKMEVRVGTSCRRLEKAVVVPN</sequence>
<evidence type="ECO:0000256" key="6">
    <source>
        <dbReference type="ARBA" id="ARBA00022475"/>
    </source>
</evidence>
<evidence type="ECO:0000256" key="3">
    <source>
        <dbReference type="ARBA" id="ARBA00004987"/>
    </source>
</evidence>
<keyword evidence="7" id="KW-0812">Transmembrane</keyword>
<name>A0A3N4I3J5_ASCIM</name>
<dbReference type="Pfam" id="PF00933">
    <property type="entry name" value="Glyco_hydro_3"/>
    <property type="match status" value="1"/>
</dbReference>
<comment type="pathway">
    <text evidence="3">Glycan metabolism; cellulose degradation.</text>
</comment>
<evidence type="ECO:0000256" key="19">
    <source>
        <dbReference type="ARBA" id="ARBA00041599"/>
    </source>
</evidence>
<keyword evidence="10" id="KW-1133">Transmembrane helix</keyword>
<dbReference type="EMBL" id="ML119692">
    <property type="protein sequence ID" value="RPA80037.1"/>
    <property type="molecule type" value="Genomic_DNA"/>
</dbReference>
<keyword evidence="24" id="KW-1185">Reference proteome</keyword>
<evidence type="ECO:0000256" key="17">
    <source>
        <dbReference type="ARBA" id="ARBA00039576"/>
    </source>
</evidence>
<reference evidence="23 24" key="1">
    <citation type="journal article" date="2018" name="Nat. Ecol. Evol.">
        <title>Pezizomycetes genomes reveal the molecular basis of ectomycorrhizal truffle lifestyle.</title>
        <authorList>
            <person name="Murat C."/>
            <person name="Payen T."/>
            <person name="Noel B."/>
            <person name="Kuo A."/>
            <person name="Morin E."/>
            <person name="Chen J."/>
            <person name="Kohler A."/>
            <person name="Krizsan K."/>
            <person name="Balestrini R."/>
            <person name="Da Silva C."/>
            <person name="Montanini B."/>
            <person name="Hainaut M."/>
            <person name="Levati E."/>
            <person name="Barry K.W."/>
            <person name="Belfiori B."/>
            <person name="Cichocki N."/>
            <person name="Clum A."/>
            <person name="Dockter R.B."/>
            <person name="Fauchery L."/>
            <person name="Guy J."/>
            <person name="Iotti M."/>
            <person name="Le Tacon F."/>
            <person name="Lindquist E.A."/>
            <person name="Lipzen A."/>
            <person name="Malagnac F."/>
            <person name="Mello A."/>
            <person name="Molinier V."/>
            <person name="Miyauchi S."/>
            <person name="Poulain J."/>
            <person name="Riccioni C."/>
            <person name="Rubini A."/>
            <person name="Sitrit Y."/>
            <person name="Splivallo R."/>
            <person name="Traeger S."/>
            <person name="Wang M."/>
            <person name="Zifcakova L."/>
            <person name="Wipf D."/>
            <person name="Zambonelli A."/>
            <person name="Paolocci F."/>
            <person name="Nowrousian M."/>
            <person name="Ottonello S."/>
            <person name="Baldrian P."/>
            <person name="Spatafora J.W."/>
            <person name="Henrissat B."/>
            <person name="Nagy L.G."/>
            <person name="Aury J.M."/>
            <person name="Wincker P."/>
            <person name="Grigoriev I.V."/>
            <person name="Bonfante P."/>
            <person name="Martin F.M."/>
        </authorList>
    </citation>
    <scope>NUCLEOTIDE SEQUENCE [LARGE SCALE GENOMIC DNA]</scope>
    <source>
        <strain evidence="23 24">RN42</strain>
    </source>
</reference>
<dbReference type="InterPro" id="IPR036962">
    <property type="entry name" value="Glyco_hydro_3_N_sf"/>
</dbReference>
<evidence type="ECO:0000256" key="8">
    <source>
        <dbReference type="ARBA" id="ARBA00022801"/>
    </source>
</evidence>
<dbReference type="PANTHER" id="PTHR42715">
    <property type="entry name" value="BETA-GLUCOSIDASE"/>
    <property type="match status" value="1"/>
</dbReference>
<keyword evidence="12" id="KW-0325">Glycoprotein</keyword>
<comment type="function">
    <text evidence="16">Beta-glucosidases are one of a number of cellulolytic enzymes involved in the degradation of cellulosic biomass. Catalyzes the last step releasing glucose from the inhibitory cellobiose.</text>
</comment>
<evidence type="ECO:0000256" key="20">
    <source>
        <dbReference type="ARBA" id="ARBA00041811"/>
    </source>
</evidence>
<dbReference type="InterPro" id="IPR050288">
    <property type="entry name" value="Cellulose_deg_GH3"/>
</dbReference>
<evidence type="ECO:0000256" key="4">
    <source>
        <dbReference type="ARBA" id="ARBA00005336"/>
    </source>
</evidence>
<dbReference type="InterPro" id="IPR017853">
    <property type="entry name" value="GH"/>
</dbReference>
<evidence type="ECO:0000256" key="5">
    <source>
        <dbReference type="ARBA" id="ARBA00012744"/>
    </source>
</evidence>
<evidence type="ECO:0000256" key="15">
    <source>
        <dbReference type="ARBA" id="ARBA00023326"/>
    </source>
</evidence>
<dbReference type="Gene3D" id="3.20.20.300">
    <property type="entry name" value="Glycoside hydrolase, family 3, N-terminal domain"/>
    <property type="match status" value="1"/>
</dbReference>
<keyword evidence="8" id="KW-0378">Hydrolase</keyword>
<dbReference type="InterPro" id="IPR013783">
    <property type="entry name" value="Ig-like_fold"/>
</dbReference>
<dbReference type="OrthoDB" id="416222at2759"/>
<evidence type="ECO:0000313" key="23">
    <source>
        <dbReference type="EMBL" id="RPA80037.1"/>
    </source>
</evidence>
<keyword evidence="13" id="KW-0119">Carbohydrate metabolism</keyword>
<gene>
    <name evidence="23" type="ORF">BJ508DRAFT_131715</name>
</gene>
<evidence type="ECO:0000256" key="10">
    <source>
        <dbReference type="ARBA" id="ARBA00022989"/>
    </source>
</evidence>
<dbReference type="InterPro" id="IPR026891">
    <property type="entry name" value="Fn3-like"/>
</dbReference>
<dbReference type="Pfam" id="PF01915">
    <property type="entry name" value="Glyco_hydro_3_C"/>
    <property type="match status" value="1"/>
</dbReference>
<dbReference type="InterPro" id="IPR001764">
    <property type="entry name" value="Glyco_hydro_3_N"/>
</dbReference>
<evidence type="ECO:0000256" key="21">
    <source>
        <dbReference type="SAM" id="SignalP"/>
    </source>
</evidence>
<dbReference type="GO" id="GO:0009251">
    <property type="term" value="P:glucan catabolic process"/>
    <property type="evidence" value="ECO:0007669"/>
    <property type="project" value="TreeGrafter"/>
</dbReference>
<dbReference type="InterPro" id="IPR002772">
    <property type="entry name" value="Glyco_hydro_3_C"/>
</dbReference>
<dbReference type="FunFam" id="3.20.20.300:FF:000002">
    <property type="entry name" value="Probable beta-glucosidase"/>
    <property type="match status" value="1"/>
</dbReference>
<dbReference type="PRINTS" id="PR00133">
    <property type="entry name" value="GLHYDRLASE3"/>
</dbReference>
<dbReference type="SMART" id="SM01217">
    <property type="entry name" value="Fn3_like"/>
    <property type="match status" value="1"/>
</dbReference>
<keyword evidence="6" id="KW-1003">Cell membrane</keyword>
<evidence type="ECO:0000256" key="7">
    <source>
        <dbReference type="ARBA" id="ARBA00022692"/>
    </source>
</evidence>
<dbReference type="Gene3D" id="2.60.40.10">
    <property type="entry name" value="Immunoglobulins"/>
    <property type="match status" value="1"/>
</dbReference>
<evidence type="ECO:0000256" key="18">
    <source>
        <dbReference type="ARBA" id="ARBA00041269"/>
    </source>
</evidence>
<organism evidence="23 24">
    <name type="scientific">Ascobolus immersus RN42</name>
    <dbReference type="NCBI Taxonomy" id="1160509"/>
    <lineage>
        <taxon>Eukaryota</taxon>
        <taxon>Fungi</taxon>
        <taxon>Dikarya</taxon>
        <taxon>Ascomycota</taxon>
        <taxon>Pezizomycotina</taxon>
        <taxon>Pezizomycetes</taxon>
        <taxon>Pezizales</taxon>
        <taxon>Ascobolaceae</taxon>
        <taxon>Ascobolus</taxon>
    </lineage>
</organism>
<evidence type="ECO:0000256" key="14">
    <source>
        <dbReference type="ARBA" id="ARBA00023295"/>
    </source>
</evidence>
<keyword evidence="21" id="KW-0732">Signal</keyword>
<dbReference type="SUPFAM" id="SSF51445">
    <property type="entry name" value="(Trans)glycosidases"/>
    <property type="match status" value="1"/>
</dbReference>
<feature type="domain" description="Fibronectin type III-like" evidence="22">
    <location>
        <begin position="774"/>
        <end position="845"/>
    </location>
</feature>
<dbReference type="GO" id="GO:0008422">
    <property type="term" value="F:beta-glucosidase activity"/>
    <property type="evidence" value="ECO:0007669"/>
    <property type="project" value="UniProtKB-EC"/>
</dbReference>
<protein>
    <recommendedName>
        <fullName evidence="17">Probable beta-glucosidase E</fullName>
        <ecNumber evidence="5">3.2.1.21</ecNumber>
    </recommendedName>
    <alternativeName>
        <fullName evidence="18">Beta-D-glucoside glucohydrolase E</fullName>
    </alternativeName>
    <alternativeName>
        <fullName evidence="19">Cellobiase E</fullName>
    </alternativeName>
    <alternativeName>
        <fullName evidence="20">Gentiobiase E</fullName>
    </alternativeName>
</protein>
<evidence type="ECO:0000256" key="16">
    <source>
        <dbReference type="ARBA" id="ARBA00024983"/>
    </source>
</evidence>
<dbReference type="Pfam" id="PF14310">
    <property type="entry name" value="Fn3-like"/>
    <property type="match status" value="1"/>
</dbReference>
<evidence type="ECO:0000256" key="12">
    <source>
        <dbReference type="ARBA" id="ARBA00023180"/>
    </source>
</evidence>
<evidence type="ECO:0000256" key="13">
    <source>
        <dbReference type="ARBA" id="ARBA00023277"/>
    </source>
</evidence>
<evidence type="ECO:0000256" key="9">
    <source>
        <dbReference type="ARBA" id="ARBA00022968"/>
    </source>
</evidence>
<feature type="chain" id="PRO_5017990807" description="Probable beta-glucosidase E" evidence="21">
    <location>
        <begin position="21"/>
        <end position="856"/>
    </location>
</feature>
<keyword evidence="9" id="KW-0735">Signal-anchor</keyword>
<evidence type="ECO:0000313" key="24">
    <source>
        <dbReference type="Proteomes" id="UP000275078"/>
    </source>
</evidence>
<keyword evidence="11" id="KW-0472">Membrane</keyword>
<comment type="similarity">
    <text evidence="4">Belongs to the glycosyl hydrolase 3 family.</text>
</comment>
<feature type="signal peptide" evidence="21">
    <location>
        <begin position="1"/>
        <end position="20"/>
    </location>
</feature>
<evidence type="ECO:0000259" key="22">
    <source>
        <dbReference type="SMART" id="SM01217"/>
    </source>
</evidence>
<dbReference type="Gene3D" id="3.40.50.1700">
    <property type="entry name" value="Glycoside hydrolase family 3 C-terminal domain"/>
    <property type="match status" value="1"/>
</dbReference>
<dbReference type="STRING" id="1160509.A0A3N4I3J5"/>
<comment type="subcellular location">
    <subcellularLocation>
        <location evidence="2">Cell membrane</location>
        <topology evidence="2">Single-pass type II membrane protein</topology>
    </subcellularLocation>
</comment>
<keyword evidence="15" id="KW-0624">Polysaccharide degradation</keyword>
<comment type="catalytic activity">
    <reaction evidence="1">
        <text>Hydrolysis of terminal, non-reducing beta-D-glucosyl residues with release of beta-D-glucose.</text>
        <dbReference type="EC" id="3.2.1.21"/>
    </reaction>
</comment>
<dbReference type="FunFam" id="3.40.50.1700:FF:000003">
    <property type="entry name" value="Probable beta-glucosidase"/>
    <property type="match status" value="1"/>
</dbReference>
<evidence type="ECO:0000256" key="11">
    <source>
        <dbReference type="ARBA" id="ARBA00023136"/>
    </source>
</evidence>
<dbReference type="GO" id="GO:0005886">
    <property type="term" value="C:plasma membrane"/>
    <property type="evidence" value="ECO:0007669"/>
    <property type="project" value="UniProtKB-SubCell"/>
</dbReference>
<dbReference type="Proteomes" id="UP000275078">
    <property type="component" value="Unassembled WGS sequence"/>
</dbReference>